<dbReference type="PROSITE" id="PS50110">
    <property type="entry name" value="RESPONSE_REGULATORY"/>
    <property type="match status" value="1"/>
</dbReference>
<dbReference type="GO" id="GO:0003723">
    <property type="term" value="F:RNA binding"/>
    <property type="evidence" value="ECO:0007669"/>
    <property type="project" value="InterPro"/>
</dbReference>
<dbReference type="PIRSF" id="PIRSF036382">
    <property type="entry name" value="RR_antiterm"/>
    <property type="match status" value="1"/>
</dbReference>
<comment type="caution">
    <text evidence="4">The sequence shown here is derived from an EMBL/GenBank/DDBJ whole genome shotgun (WGS) entry which is preliminary data.</text>
</comment>
<dbReference type="AlphaFoldDB" id="A0A839ZV85"/>
<dbReference type="InterPro" id="IPR001789">
    <property type="entry name" value="Sig_transdc_resp-reg_receiver"/>
</dbReference>
<proteinExistence type="predicted"/>
<protein>
    <submittedName>
        <fullName evidence="4">Response regulator NasT</fullName>
    </submittedName>
</protein>
<evidence type="ECO:0000256" key="1">
    <source>
        <dbReference type="PROSITE-ProRule" id="PRU00169"/>
    </source>
</evidence>
<dbReference type="Gene3D" id="3.40.50.2300">
    <property type="match status" value="1"/>
</dbReference>
<evidence type="ECO:0000313" key="4">
    <source>
        <dbReference type="EMBL" id="MBB3889954.1"/>
    </source>
</evidence>
<sequence>MRVLVIDPDPARAALVAEGLAGVEPLEVRRASVFDELEVARFGPDVVVVAADSPDRDTLESLRETSLANPRPVVMFVDRSEPGLAEEAVRAGVAAYIVDGLAVGRVRAILEVAMTRFQLMSQLRQDLERAKADLASRKTVERAKALLMKERGLEEDAAYRLLRKLSMDTGRPLGAVAADLLAFAGVLKGDGA</sequence>
<keyword evidence="5" id="KW-1185">Reference proteome</keyword>
<accession>A0A839ZV85</accession>
<comment type="caution">
    <text evidence="1">Lacks conserved residue(s) required for the propagation of feature annotation.</text>
</comment>
<gene>
    <name evidence="4" type="ORF">GGQ61_000651</name>
</gene>
<dbReference type="Gene3D" id="1.10.10.10">
    <property type="entry name" value="Winged helix-like DNA-binding domain superfamily/Winged helix DNA-binding domain"/>
    <property type="match status" value="1"/>
</dbReference>
<feature type="domain" description="ANTAR" evidence="3">
    <location>
        <begin position="120"/>
        <end position="181"/>
    </location>
</feature>
<dbReference type="EMBL" id="JACIDK010000001">
    <property type="protein sequence ID" value="MBB3889954.1"/>
    <property type="molecule type" value="Genomic_DNA"/>
</dbReference>
<reference evidence="4 5" key="1">
    <citation type="submission" date="2020-08" db="EMBL/GenBank/DDBJ databases">
        <title>Genomic Encyclopedia of Type Strains, Phase IV (KMG-IV): sequencing the most valuable type-strain genomes for metagenomic binning, comparative biology and taxonomic classification.</title>
        <authorList>
            <person name="Goeker M."/>
        </authorList>
    </citation>
    <scope>NUCLEOTIDE SEQUENCE [LARGE SCALE GENOMIC DNA]</scope>
    <source>
        <strain evidence="4 5">DSM 21793</strain>
    </source>
</reference>
<evidence type="ECO:0000313" key="5">
    <source>
        <dbReference type="Proteomes" id="UP000530564"/>
    </source>
</evidence>
<evidence type="ECO:0000259" key="3">
    <source>
        <dbReference type="PROSITE" id="PS50921"/>
    </source>
</evidence>
<dbReference type="InterPro" id="IPR011006">
    <property type="entry name" value="CheY-like_superfamily"/>
</dbReference>
<dbReference type="Proteomes" id="UP000530564">
    <property type="component" value="Unassembled WGS sequence"/>
</dbReference>
<dbReference type="InterPro" id="IPR036388">
    <property type="entry name" value="WH-like_DNA-bd_sf"/>
</dbReference>
<organism evidence="4 5">
    <name type="scientific">Phenylobacterium haematophilum</name>
    <dbReference type="NCBI Taxonomy" id="98513"/>
    <lineage>
        <taxon>Bacteria</taxon>
        <taxon>Pseudomonadati</taxon>
        <taxon>Pseudomonadota</taxon>
        <taxon>Alphaproteobacteria</taxon>
        <taxon>Caulobacterales</taxon>
        <taxon>Caulobacteraceae</taxon>
        <taxon>Phenylobacterium</taxon>
    </lineage>
</organism>
<dbReference type="Pfam" id="PF03861">
    <property type="entry name" value="ANTAR"/>
    <property type="match status" value="1"/>
</dbReference>
<dbReference type="InterPro" id="IPR008327">
    <property type="entry name" value="Sig_transdc_resp-reg_antiterm"/>
</dbReference>
<dbReference type="SMART" id="SM01012">
    <property type="entry name" value="ANTAR"/>
    <property type="match status" value="1"/>
</dbReference>
<dbReference type="PROSITE" id="PS50921">
    <property type="entry name" value="ANTAR"/>
    <property type="match status" value="1"/>
</dbReference>
<evidence type="ECO:0000259" key="2">
    <source>
        <dbReference type="PROSITE" id="PS50110"/>
    </source>
</evidence>
<name>A0A839ZV85_9CAUL</name>
<feature type="domain" description="Response regulatory" evidence="2">
    <location>
        <begin position="2"/>
        <end position="114"/>
    </location>
</feature>
<dbReference type="InterPro" id="IPR005561">
    <property type="entry name" value="ANTAR"/>
</dbReference>
<dbReference type="GO" id="GO:0000160">
    <property type="term" value="P:phosphorelay signal transduction system"/>
    <property type="evidence" value="ECO:0007669"/>
    <property type="project" value="InterPro"/>
</dbReference>
<dbReference type="RefSeq" id="WP_183769870.1">
    <property type="nucleotide sequence ID" value="NZ_JACIDK010000001.1"/>
</dbReference>
<dbReference type="SUPFAM" id="SSF52172">
    <property type="entry name" value="CheY-like"/>
    <property type="match status" value="1"/>
</dbReference>